<dbReference type="AlphaFoldDB" id="A0A0W1AQV8"/>
<dbReference type="Proteomes" id="UP000054709">
    <property type="component" value="Unassembled WGS sequence"/>
</dbReference>
<dbReference type="Pfam" id="PF00535">
    <property type="entry name" value="Glycos_transf_2"/>
    <property type="match status" value="1"/>
</dbReference>
<reference evidence="2 3" key="1">
    <citation type="journal article" date="2015" name="Int. Biodeterior. Biodegradation">
        <title>Physiological and genetic screening methods for the isolation of methyl tert-butyl ether-degrading bacteria for bioremediation purposes.</title>
        <authorList>
            <person name="Guisado I.M."/>
            <person name="Purswani J."/>
            <person name="Gonzalez Lopez J."/>
            <person name="Pozo C."/>
        </authorList>
    </citation>
    <scope>NUCLEOTIDE SEQUENCE [LARGE SCALE GENOMIC DNA]</scope>
    <source>
        <strain evidence="2 3">SH7</strain>
    </source>
</reference>
<protein>
    <recommendedName>
        <fullName evidence="1">Glycosyltransferase 2-like domain-containing protein</fullName>
    </recommendedName>
</protein>
<sequence>MDHSEVLQQACYVFLNDLNDEMNHSSALQMDDKELFQRCRLIIDKEPNVQIKPYLETLSEVIHAYLTGRASEDALRFYLSEQFSIVNDEIDGLIHGLVTFKNQSADTNTSYPAIDSLTAYPKVSVIITTYNRKAFLYQAIQSVLKQDYPYKEIIVIDDCSTDGTAELMHQNFGDETQVIYMRNEKNSGPGNNRRKAFAAHGDGVYVLFLDDDDYLIDMNYLSKAVQFHNLHPEVSFVAANVFLEFSKAKQLKISSLQLSRIIKKQDYFMNFEKKGYPKPSSTLTTVFKREALMAMDILHMNMVNDASIYLRSLLVGDAGFIDTLAGVYRLHGNNITFNLSQGFLIENLEEKLLIKNMAVQKYGYSEQEMTEWFNHNAYDTISYYLLNSAKDATDFKFMYHWALNHCPPIYNQLRNEFRTKLIKKQLLRISLLRTLLGR</sequence>
<dbReference type="CDD" id="cd00761">
    <property type="entry name" value="Glyco_tranf_GTA_type"/>
    <property type="match status" value="1"/>
</dbReference>
<dbReference type="EMBL" id="LCZJ02000043">
    <property type="protein sequence ID" value="KTD83707.1"/>
    <property type="molecule type" value="Genomic_DNA"/>
</dbReference>
<evidence type="ECO:0000313" key="2">
    <source>
        <dbReference type="EMBL" id="KTD83707.1"/>
    </source>
</evidence>
<dbReference type="InterPro" id="IPR029044">
    <property type="entry name" value="Nucleotide-diphossugar_trans"/>
</dbReference>
<name>A0A0W1AQV8_9BACL</name>
<dbReference type="Gene3D" id="3.90.550.10">
    <property type="entry name" value="Spore Coat Polysaccharide Biosynthesis Protein SpsA, Chain A"/>
    <property type="match status" value="1"/>
</dbReference>
<comment type="caution">
    <text evidence="2">The sequence shown here is derived from an EMBL/GenBank/DDBJ whole genome shotgun (WGS) entry which is preliminary data.</text>
</comment>
<gene>
    <name evidence="2" type="ORF">UQ64_01215</name>
</gene>
<feature type="domain" description="Glycosyltransferase 2-like" evidence="1">
    <location>
        <begin position="124"/>
        <end position="246"/>
    </location>
</feature>
<dbReference type="PANTHER" id="PTHR43685:SF2">
    <property type="entry name" value="GLYCOSYLTRANSFERASE 2-LIKE DOMAIN-CONTAINING PROTEIN"/>
    <property type="match status" value="1"/>
</dbReference>
<proteinExistence type="predicted"/>
<dbReference type="OrthoDB" id="396512at2"/>
<accession>A0A0W1AQV8</accession>
<dbReference type="PANTHER" id="PTHR43685">
    <property type="entry name" value="GLYCOSYLTRANSFERASE"/>
    <property type="match status" value="1"/>
</dbReference>
<dbReference type="RefSeq" id="WP_060626544.1">
    <property type="nucleotide sequence ID" value="NZ_LCZJ02000043.1"/>
</dbReference>
<evidence type="ECO:0000313" key="3">
    <source>
        <dbReference type="Proteomes" id="UP000054709"/>
    </source>
</evidence>
<dbReference type="InterPro" id="IPR050834">
    <property type="entry name" value="Glycosyltransf_2"/>
</dbReference>
<dbReference type="SUPFAM" id="SSF53448">
    <property type="entry name" value="Nucleotide-diphospho-sugar transferases"/>
    <property type="match status" value="1"/>
</dbReference>
<organism evidence="2 3">
    <name type="scientific">Paenibacillus etheri</name>
    <dbReference type="NCBI Taxonomy" id="1306852"/>
    <lineage>
        <taxon>Bacteria</taxon>
        <taxon>Bacillati</taxon>
        <taxon>Bacillota</taxon>
        <taxon>Bacilli</taxon>
        <taxon>Bacillales</taxon>
        <taxon>Paenibacillaceae</taxon>
        <taxon>Paenibacillus</taxon>
    </lineage>
</organism>
<dbReference type="InterPro" id="IPR001173">
    <property type="entry name" value="Glyco_trans_2-like"/>
</dbReference>
<keyword evidence="3" id="KW-1185">Reference proteome</keyword>
<evidence type="ECO:0000259" key="1">
    <source>
        <dbReference type="Pfam" id="PF00535"/>
    </source>
</evidence>